<dbReference type="Proteomes" id="UP001417504">
    <property type="component" value="Unassembled WGS sequence"/>
</dbReference>
<reference evidence="1 2" key="1">
    <citation type="submission" date="2024-01" db="EMBL/GenBank/DDBJ databases">
        <title>Genome assemblies of Stephania.</title>
        <authorList>
            <person name="Yang L."/>
        </authorList>
    </citation>
    <scope>NUCLEOTIDE SEQUENCE [LARGE SCALE GENOMIC DNA]</scope>
    <source>
        <strain evidence="1">QJT</strain>
        <tissue evidence="1">Leaf</tissue>
    </source>
</reference>
<proteinExistence type="predicted"/>
<accession>A0AAP0P4U1</accession>
<evidence type="ECO:0000313" key="1">
    <source>
        <dbReference type="EMBL" id="KAK9130224.1"/>
    </source>
</evidence>
<sequence length="107" mass="12707">MLQLSDCRRIHDPDRTWIGAVMSHLKKRESLELIYNAIVLVNHNINHTGYGDFHAHNTREMFDTFYMHVTNRKRNFAKQLWSTLDFFWIPVYVYIKCVSASVLCNDS</sequence>
<evidence type="ECO:0000313" key="2">
    <source>
        <dbReference type="Proteomes" id="UP001417504"/>
    </source>
</evidence>
<organism evidence="1 2">
    <name type="scientific">Stephania japonica</name>
    <dbReference type="NCBI Taxonomy" id="461633"/>
    <lineage>
        <taxon>Eukaryota</taxon>
        <taxon>Viridiplantae</taxon>
        <taxon>Streptophyta</taxon>
        <taxon>Embryophyta</taxon>
        <taxon>Tracheophyta</taxon>
        <taxon>Spermatophyta</taxon>
        <taxon>Magnoliopsida</taxon>
        <taxon>Ranunculales</taxon>
        <taxon>Menispermaceae</taxon>
        <taxon>Menispermoideae</taxon>
        <taxon>Cissampelideae</taxon>
        <taxon>Stephania</taxon>
    </lineage>
</organism>
<dbReference type="EMBL" id="JBBNAE010000004">
    <property type="protein sequence ID" value="KAK9130224.1"/>
    <property type="molecule type" value="Genomic_DNA"/>
</dbReference>
<dbReference type="AlphaFoldDB" id="A0AAP0P4U1"/>
<comment type="caution">
    <text evidence="1">The sequence shown here is derived from an EMBL/GenBank/DDBJ whole genome shotgun (WGS) entry which is preliminary data.</text>
</comment>
<protein>
    <submittedName>
        <fullName evidence="1">Uncharacterized protein</fullName>
    </submittedName>
</protein>
<keyword evidence="2" id="KW-1185">Reference proteome</keyword>
<gene>
    <name evidence="1" type="ORF">Sjap_010711</name>
</gene>
<name>A0AAP0P4U1_9MAGN</name>